<dbReference type="Proteomes" id="UP000789396">
    <property type="component" value="Unassembled WGS sequence"/>
</dbReference>
<dbReference type="OrthoDB" id="2436307at2759"/>
<sequence>QLTFGGFGSTTSIQPQDVDQLTPQIGNNPTIPTLETLYSFLKFQSFDGKFLPSEEFYAYFKKDGVENNNVKDGIKNHIEETIWTTSIAIGYLEIIMSSKYGEESELCKEKAERWLEKTLGSEKTKVMEIAKKWVQEW</sequence>
<organism evidence="1 2">
    <name type="scientific">Racocetra fulgida</name>
    <dbReference type="NCBI Taxonomy" id="60492"/>
    <lineage>
        <taxon>Eukaryota</taxon>
        <taxon>Fungi</taxon>
        <taxon>Fungi incertae sedis</taxon>
        <taxon>Mucoromycota</taxon>
        <taxon>Glomeromycotina</taxon>
        <taxon>Glomeromycetes</taxon>
        <taxon>Diversisporales</taxon>
        <taxon>Gigasporaceae</taxon>
        <taxon>Racocetra</taxon>
    </lineage>
</organism>
<protein>
    <submittedName>
        <fullName evidence="1">12125_t:CDS:1</fullName>
    </submittedName>
</protein>
<feature type="non-terminal residue" evidence="1">
    <location>
        <position position="1"/>
    </location>
</feature>
<dbReference type="EMBL" id="CAJVPZ010073687">
    <property type="protein sequence ID" value="CAG8802428.1"/>
    <property type="molecule type" value="Genomic_DNA"/>
</dbReference>
<dbReference type="AlphaFoldDB" id="A0A9N9K041"/>
<accession>A0A9N9K041</accession>
<feature type="non-terminal residue" evidence="1">
    <location>
        <position position="137"/>
    </location>
</feature>
<evidence type="ECO:0000313" key="2">
    <source>
        <dbReference type="Proteomes" id="UP000789396"/>
    </source>
</evidence>
<proteinExistence type="predicted"/>
<reference evidence="1" key="1">
    <citation type="submission" date="2021-06" db="EMBL/GenBank/DDBJ databases">
        <authorList>
            <person name="Kallberg Y."/>
            <person name="Tangrot J."/>
            <person name="Rosling A."/>
        </authorList>
    </citation>
    <scope>NUCLEOTIDE SEQUENCE</scope>
    <source>
        <strain evidence="1">IN212</strain>
    </source>
</reference>
<name>A0A9N9K041_9GLOM</name>
<evidence type="ECO:0000313" key="1">
    <source>
        <dbReference type="EMBL" id="CAG8802428.1"/>
    </source>
</evidence>
<gene>
    <name evidence="1" type="ORF">RFULGI_LOCUS17872</name>
</gene>
<keyword evidence="2" id="KW-1185">Reference proteome</keyword>
<comment type="caution">
    <text evidence="1">The sequence shown here is derived from an EMBL/GenBank/DDBJ whole genome shotgun (WGS) entry which is preliminary data.</text>
</comment>